<comment type="subcellular location">
    <subcellularLocation>
        <location evidence="7">Plastid</location>
        <location evidence="7">Chloroplast</location>
    </subcellularLocation>
</comment>
<dbReference type="PRINTS" id="PR00974">
    <property type="entry name" value="RIBOSOMALS18"/>
</dbReference>
<dbReference type="Gene3D" id="4.10.640.10">
    <property type="entry name" value="Ribosomal protein S18"/>
    <property type="match status" value="1"/>
</dbReference>
<comment type="subunit">
    <text evidence="2 7">Part of the 30S ribosomal subunit.</text>
</comment>
<dbReference type="NCBIfam" id="TIGR00165">
    <property type="entry name" value="S18"/>
    <property type="match status" value="1"/>
</dbReference>
<dbReference type="InterPro" id="IPR001648">
    <property type="entry name" value="Ribosomal_bS18"/>
</dbReference>
<accession>A0A097KKH4</accession>
<evidence type="ECO:0000256" key="2">
    <source>
        <dbReference type="ARBA" id="ARBA00011458"/>
    </source>
</evidence>
<gene>
    <name evidence="7 9" type="primary">rps18</name>
</gene>
<dbReference type="AlphaFoldDB" id="A0A097KKH4"/>
<keyword evidence="7" id="KW-0699">rRNA-binding</keyword>
<dbReference type="PANTHER" id="PTHR13479:SF40">
    <property type="entry name" value="SMALL RIBOSOMAL SUBUNIT PROTEIN BS18M"/>
    <property type="match status" value="1"/>
</dbReference>
<evidence type="ECO:0000256" key="5">
    <source>
        <dbReference type="ARBA" id="ARBA00023274"/>
    </source>
</evidence>
<dbReference type="Pfam" id="PF01084">
    <property type="entry name" value="Ribosomal_S18"/>
    <property type="match status" value="1"/>
</dbReference>
<name>A0A097KKH4_9CHLO</name>
<dbReference type="GO" id="GO:0009507">
    <property type="term" value="C:chloroplast"/>
    <property type="evidence" value="ECO:0007669"/>
    <property type="project" value="UniProtKB-SubCell"/>
</dbReference>
<proteinExistence type="inferred from homology"/>
<evidence type="ECO:0000313" key="9">
    <source>
        <dbReference type="EMBL" id="AIT93695.1"/>
    </source>
</evidence>
<keyword evidence="5 7" id="KW-0687">Ribonucleoprotein</keyword>
<dbReference type="GeneID" id="22158702"/>
<keyword evidence="4 7" id="KW-0689">Ribosomal protein</keyword>
<protein>
    <recommendedName>
        <fullName evidence="6 7">Small ribosomal subunit protein bS18c</fullName>
    </recommendedName>
</protein>
<evidence type="ECO:0000256" key="3">
    <source>
        <dbReference type="ARBA" id="ARBA00022884"/>
    </source>
</evidence>
<dbReference type="GO" id="GO:0070181">
    <property type="term" value="F:small ribosomal subunit rRNA binding"/>
    <property type="evidence" value="ECO:0007669"/>
    <property type="project" value="TreeGrafter"/>
</dbReference>
<evidence type="ECO:0000256" key="4">
    <source>
        <dbReference type="ARBA" id="ARBA00022980"/>
    </source>
</evidence>
<evidence type="ECO:0000256" key="7">
    <source>
        <dbReference type="HAMAP-Rule" id="MF_00270"/>
    </source>
</evidence>
<organism evidence="9">
    <name type="scientific">Stichococcus bacillaris</name>
    <dbReference type="NCBI Taxonomy" id="37433"/>
    <lineage>
        <taxon>Eukaryota</taxon>
        <taxon>Viridiplantae</taxon>
        <taxon>Chlorophyta</taxon>
        <taxon>core chlorophytes</taxon>
        <taxon>Trebouxiophyceae</taxon>
        <taxon>Prasiolales</taxon>
        <taxon>Stichococcaceae</taxon>
        <taxon>Stichococcus</taxon>
    </lineage>
</organism>
<geneLocation type="chloroplast" evidence="9"/>
<keyword evidence="9" id="KW-0150">Chloroplast</keyword>
<evidence type="ECO:0000256" key="8">
    <source>
        <dbReference type="RuleBase" id="RU003910"/>
    </source>
</evidence>
<evidence type="ECO:0000256" key="1">
    <source>
        <dbReference type="ARBA" id="ARBA00005589"/>
    </source>
</evidence>
<dbReference type="RefSeq" id="YP_009105035.1">
    <property type="nucleotide sequence ID" value="NC_025527.1"/>
</dbReference>
<sequence>MKTFTKKPKSKFRKKKHRISDIVPLVQPSNQVTSILFRNTIDYKNVYLLKKCISVEGKILSRRITQLTTKQHRNIVQAIKNGRMLGIVPFIKVNKPFVN</sequence>
<dbReference type="InterPro" id="IPR036870">
    <property type="entry name" value="Ribosomal_bS18_sf"/>
</dbReference>
<keyword evidence="9" id="KW-0934">Plastid</keyword>
<dbReference type="PANTHER" id="PTHR13479">
    <property type="entry name" value="30S RIBOSOMAL PROTEIN S18"/>
    <property type="match status" value="1"/>
</dbReference>
<dbReference type="SUPFAM" id="SSF46911">
    <property type="entry name" value="Ribosomal protein S18"/>
    <property type="match status" value="1"/>
</dbReference>
<comment type="similarity">
    <text evidence="1 7 8">Belongs to the bacterial ribosomal protein bS18 family.</text>
</comment>
<dbReference type="HAMAP" id="MF_00270">
    <property type="entry name" value="Ribosomal_bS18"/>
    <property type="match status" value="1"/>
</dbReference>
<reference evidence="9" key="1">
    <citation type="journal article" date="2014" name="BMC Evol. Biol.">
        <title>Chloroplast phylogenomic analysis resolves deep-level relationships within the green algal class Trebouxiophyceae.</title>
        <authorList>
            <person name="Lemieux C."/>
            <person name="Otis C."/>
            <person name="Turmel M."/>
        </authorList>
    </citation>
    <scope>NUCLEOTIDE SEQUENCE</scope>
</reference>
<keyword evidence="3 7" id="KW-0694">RNA-binding</keyword>
<dbReference type="GO" id="GO:0003735">
    <property type="term" value="F:structural constituent of ribosome"/>
    <property type="evidence" value="ECO:0007669"/>
    <property type="project" value="InterPro"/>
</dbReference>
<dbReference type="GO" id="GO:0005763">
    <property type="term" value="C:mitochondrial small ribosomal subunit"/>
    <property type="evidence" value="ECO:0007669"/>
    <property type="project" value="TreeGrafter"/>
</dbReference>
<dbReference type="EMBL" id="KM462864">
    <property type="protein sequence ID" value="AIT93695.1"/>
    <property type="molecule type" value="Genomic_DNA"/>
</dbReference>
<dbReference type="GO" id="GO:0006412">
    <property type="term" value="P:translation"/>
    <property type="evidence" value="ECO:0007669"/>
    <property type="project" value="UniProtKB-UniRule"/>
</dbReference>
<evidence type="ECO:0000256" key="6">
    <source>
        <dbReference type="ARBA" id="ARBA00035266"/>
    </source>
</evidence>